<proteinExistence type="predicted"/>
<feature type="non-terminal residue" evidence="1">
    <location>
        <position position="1"/>
    </location>
</feature>
<reference evidence="1" key="1">
    <citation type="submission" date="2021-06" db="EMBL/GenBank/DDBJ databases">
        <authorList>
            <person name="Kallberg Y."/>
            <person name="Tangrot J."/>
            <person name="Rosling A."/>
        </authorList>
    </citation>
    <scope>NUCLEOTIDE SEQUENCE</scope>
    <source>
        <strain evidence="1">IL203A</strain>
    </source>
</reference>
<comment type="caution">
    <text evidence="1">The sequence shown here is derived from an EMBL/GenBank/DDBJ whole genome shotgun (WGS) entry which is preliminary data.</text>
</comment>
<evidence type="ECO:0000313" key="1">
    <source>
        <dbReference type="EMBL" id="CAG8636681.1"/>
    </source>
</evidence>
<gene>
    <name evidence="1" type="ORF">DHETER_LOCUS8639</name>
</gene>
<evidence type="ECO:0000313" key="2">
    <source>
        <dbReference type="Proteomes" id="UP000789702"/>
    </source>
</evidence>
<name>A0ACA9N9N6_9GLOM</name>
<sequence length="56" mass="6451">NPTSRWKTRWSDKKNGAKMLTGCIIAYSLLMWINLIGTFYPLFTNDAPKISFLNLV</sequence>
<protein>
    <submittedName>
        <fullName evidence="1">235_t:CDS:1</fullName>
    </submittedName>
</protein>
<keyword evidence="2" id="KW-1185">Reference proteome</keyword>
<accession>A0ACA9N9N6</accession>
<organism evidence="1 2">
    <name type="scientific">Dentiscutata heterogama</name>
    <dbReference type="NCBI Taxonomy" id="1316150"/>
    <lineage>
        <taxon>Eukaryota</taxon>
        <taxon>Fungi</taxon>
        <taxon>Fungi incertae sedis</taxon>
        <taxon>Mucoromycota</taxon>
        <taxon>Glomeromycotina</taxon>
        <taxon>Glomeromycetes</taxon>
        <taxon>Diversisporales</taxon>
        <taxon>Gigasporaceae</taxon>
        <taxon>Dentiscutata</taxon>
    </lineage>
</organism>
<dbReference type="EMBL" id="CAJVPU010014023">
    <property type="protein sequence ID" value="CAG8636681.1"/>
    <property type="molecule type" value="Genomic_DNA"/>
</dbReference>
<dbReference type="Proteomes" id="UP000789702">
    <property type="component" value="Unassembled WGS sequence"/>
</dbReference>